<dbReference type="GO" id="GO:0016757">
    <property type="term" value="F:glycosyltransferase activity"/>
    <property type="evidence" value="ECO:0007669"/>
    <property type="project" value="UniProtKB-KW"/>
</dbReference>
<proteinExistence type="inferred from homology"/>
<evidence type="ECO:0000259" key="5">
    <source>
        <dbReference type="Pfam" id="PF00535"/>
    </source>
</evidence>
<dbReference type="InterPro" id="IPR001173">
    <property type="entry name" value="Glyco_trans_2-like"/>
</dbReference>
<dbReference type="InterPro" id="IPR050834">
    <property type="entry name" value="Glycosyltransf_2"/>
</dbReference>
<dbReference type="PANTHER" id="PTHR43685">
    <property type="entry name" value="GLYCOSYLTRANSFERASE"/>
    <property type="match status" value="1"/>
</dbReference>
<gene>
    <name evidence="6" type="ORF">COY14_02135</name>
</gene>
<evidence type="ECO:0000313" key="6">
    <source>
        <dbReference type="EMBL" id="PIZ65517.1"/>
    </source>
</evidence>
<dbReference type="EMBL" id="PFOD01000046">
    <property type="protein sequence ID" value="PIZ65517.1"/>
    <property type="molecule type" value="Genomic_DNA"/>
</dbReference>
<dbReference type="Gene3D" id="3.90.550.10">
    <property type="entry name" value="Spore Coat Polysaccharide Biosynthesis Protein SpsA, Chain A"/>
    <property type="match status" value="1"/>
</dbReference>
<keyword evidence="3" id="KW-0808">Transferase</keyword>
<feature type="transmembrane region" description="Helical" evidence="4">
    <location>
        <begin position="247"/>
        <end position="267"/>
    </location>
</feature>
<dbReference type="InterPro" id="IPR029044">
    <property type="entry name" value="Nucleotide-diphossugar_trans"/>
</dbReference>
<evidence type="ECO:0000256" key="2">
    <source>
        <dbReference type="ARBA" id="ARBA00022676"/>
    </source>
</evidence>
<protein>
    <recommendedName>
        <fullName evidence="5">Glycosyltransferase 2-like domain-containing protein</fullName>
    </recommendedName>
</protein>
<keyword evidence="4" id="KW-0472">Membrane</keyword>
<dbReference type="SUPFAM" id="SSF53448">
    <property type="entry name" value="Nucleotide-diphospho-sugar transferases"/>
    <property type="match status" value="1"/>
</dbReference>
<reference evidence="7" key="1">
    <citation type="submission" date="2017-09" db="EMBL/GenBank/DDBJ databases">
        <title>Depth-based differentiation of microbial function through sediment-hosted aquifers and enrichment of novel symbionts in the deep terrestrial subsurface.</title>
        <authorList>
            <person name="Probst A.J."/>
            <person name="Ladd B."/>
            <person name="Jarett J.K."/>
            <person name="Geller-Mcgrath D.E."/>
            <person name="Sieber C.M.K."/>
            <person name="Emerson J.B."/>
            <person name="Anantharaman K."/>
            <person name="Thomas B.C."/>
            <person name="Malmstrom R."/>
            <person name="Stieglmeier M."/>
            <person name="Klingl A."/>
            <person name="Woyke T."/>
            <person name="Ryan C.M."/>
            <person name="Banfield J.F."/>
        </authorList>
    </citation>
    <scope>NUCLEOTIDE SEQUENCE [LARGE SCALE GENOMIC DNA]</scope>
</reference>
<dbReference type="AlphaFoldDB" id="A0A2M7U4P8"/>
<evidence type="ECO:0000256" key="4">
    <source>
        <dbReference type="SAM" id="Phobius"/>
    </source>
</evidence>
<comment type="similarity">
    <text evidence="1">Belongs to the glycosyltransferase 2 family.</text>
</comment>
<dbReference type="PANTHER" id="PTHR43685:SF5">
    <property type="entry name" value="GLYCOSYLTRANSFERASE EPSE-RELATED"/>
    <property type="match status" value="1"/>
</dbReference>
<feature type="domain" description="Glycosyltransferase 2-like" evidence="5">
    <location>
        <begin position="16"/>
        <end position="174"/>
    </location>
</feature>
<comment type="caution">
    <text evidence="6">The sequence shown here is derived from an EMBL/GenBank/DDBJ whole genome shotgun (WGS) entry which is preliminary data.</text>
</comment>
<dbReference type="Pfam" id="PF00535">
    <property type="entry name" value="Glycos_transf_2"/>
    <property type="match status" value="1"/>
</dbReference>
<evidence type="ECO:0000256" key="1">
    <source>
        <dbReference type="ARBA" id="ARBA00006739"/>
    </source>
</evidence>
<dbReference type="Proteomes" id="UP000230027">
    <property type="component" value="Unassembled WGS sequence"/>
</dbReference>
<evidence type="ECO:0000313" key="7">
    <source>
        <dbReference type="Proteomes" id="UP000230027"/>
    </source>
</evidence>
<keyword evidence="4" id="KW-1133">Transmembrane helix</keyword>
<evidence type="ECO:0000256" key="3">
    <source>
        <dbReference type="ARBA" id="ARBA00022679"/>
    </source>
</evidence>
<accession>A0A2M7U4P8</accession>
<sequence length="286" mass="33434">MVTSNRHNKKNSPLVSVLIPVFNGASFLVEAVDSVQKSKFKDFEILLINDGSTDNSHMICEMLQEKYDNLHFYDFAENKGLGKVLNFALKHARGAYICRLNQDDRILPHRMSKQVSFLKKNTDVVAVGSHIRHFYDDGKMEILQYLETDAEIKKIWNIVGPFSDPSVMYRKDIALKVGGYDQSFWPADDTHLWYRVGMLGKLANIQEPLVEVRWHEKAGSVYYFREMAWQIYRARRWSHRNIKPCSLWLQIFWIIQLAAGMLFSPTFNWKAYRTLKHAISFFSKAR</sequence>
<name>A0A2M7U4P8_9BACT</name>
<keyword evidence="2" id="KW-0328">Glycosyltransferase</keyword>
<keyword evidence="4" id="KW-0812">Transmembrane</keyword>
<organism evidence="6 7">
    <name type="scientific">Candidatus Roizmanbacteria bacterium CG_4_10_14_0_2_um_filter_36_9</name>
    <dbReference type="NCBI Taxonomy" id="1974823"/>
    <lineage>
        <taxon>Bacteria</taxon>
        <taxon>Candidatus Roizmaniibacteriota</taxon>
    </lineage>
</organism>